<evidence type="ECO:0000313" key="2">
    <source>
        <dbReference type="Proteomes" id="UP001203972"/>
    </source>
</evidence>
<sequence>MKKANRKQQKIVQELDYKIDEYYKTHDDESDDLFRMQAHYHKKIKEAGKRNVHA</sequence>
<dbReference type="AlphaFoldDB" id="A0AAP2USV3"/>
<proteinExistence type="predicted"/>
<organism evidence="1 2">
    <name type="scientific">Clostridium innocuum</name>
    <dbReference type="NCBI Taxonomy" id="1522"/>
    <lineage>
        <taxon>Bacteria</taxon>
        <taxon>Bacillati</taxon>
        <taxon>Bacillota</taxon>
        <taxon>Clostridia</taxon>
        <taxon>Eubacteriales</taxon>
        <taxon>Clostridiaceae</taxon>
        <taxon>Clostridium</taxon>
    </lineage>
</organism>
<dbReference type="Proteomes" id="UP001203972">
    <property type="component" value="Unassembled WGS sequence"/>
</dbReference>
<dbReference type="EMBL" id="JAKTMA010000113">
    <property type="protein sequence ID" value="MCR0235697.1"/>
    <property type="molecule type" value="Genomic_DNA"/>
</dbReference>
<evidence type="ECO:0000313" key="1">
    <source>
        <dbReference type="EMBL" id="MCR0235697.1"/>
    </source>
</evidence>
<protein>
    <submittedName>
        <fullName evidence="1">Uncharacterized protein</fullName>
    </submittedName>
</protein>
<name>A0AAP2USV3_CLOIN</name>
<accession>A0AAP2USV3</accession>
<reference evidence="1" key="1">
    <citation type="journal article" date="2022" name="Clin. Infect. Dis.">
        <title>Association between Clostridium innocuum and antibiotic-associated diarrhea in adults and children: A cross-sectional study and comparative genomics analysis.</title>
        <authorList>
            <person name="Cherny K.E."/>
            <person name="Muscat E.B."/>
            <person name="Balaji A."/>
            <person name="Mukherjee J."/>
            <person name="Ozer E.A."/>
            <person name="Angarone M.P."/>
            <person name="Hauser A.R."/>
            <person name="Sichel J.S."/>
            <person name="Amponsah E."/>
            <person name="Kociolek L.K."/>
        </authorList>
    </citation>
    <scope>NUCLEOTIDE SEQUENCE</scope>
    <source>
        <strain evidence="1">NU1-AC-029v</strain>
    </source>
</reference>
<dbReference type="RefSeq" id="WP_164468389.1">
    <property type="nucleotide sequence ID" value="NZ_BAABXQ010000001.1"/>
</dbReference>
<gene>
    <name evidence="1" type="ORF">MKC95_23330</name>
</gene>
<comment type="caution">
    <text evidence="1">The sequence shown here is derived from an EMBL/GenBank/DDBJ whole genome shotgun (WGS) entry which is preliminary data.</text>
</comment>